<dbReference type="GO" id="GO:0006513">
    <property type="term" value="P:protein monoubiquitination"/>
    <property type="evidence" value="ECO:0007669"/>
    <property type="project" value="TreeGrafter"/>
</dbReference>
<evidence type="ECO:0000313" key="5">
    <source>
        <dbReference type="EMBL" id="EAS05379.2"/>
    </source>
</evidence>
<dbReference type="SUPFAM" id="SSF57845">
    <property type="entry name" value="B-box zinc-binding domain"/>
    <property type="match status" value="1"/>
</dbReference>
<dbReference type="RefSeq" id="XP_001025624.2">
    <property type="nucleotide sequence ID" value="XM_001025624.2"/>
</dbReference>
<dbReference type="PANTHER" id="PTHR36754:SF2">
    <property type="entry name" value="E3 UBIQUITIN-PROTEIN LIGASE TRIM37"/>
    <property type="match status" value="1"/>
</dbReference>
<dbReference type="GO" id="GO:0061630">
    <property type="term" value="F:ubiquitin protein ligase activity"/>
    <property type="evidence" value="ECO:0007669"/>
    <property type="project" value="TreeGrafter"/>
</dbReference>
<dbReference type="InterPro" id="IPR000315">
    <property type="entry name" value="Znf_B-box"/>
</dbReference>
<proteinExistence type="predicted"/>
<dbReference type="GO" id="GO:0005164">
    <property type="term" value="F:tumor necrosis factor receptor binding"/>
    <property type="evidence" value="ECO:0007669"/>
    <property type="project" value="TreeGrafter"/>
</dbReference>
<keyword evidence="1" id="KW-0863">Zinc-finger</keyword>
<gene>
    <name evidence="5" type="ORF">TTHERM_00697130</name>
</gene>
<dbReference type="eggNOG" id="ENOG502RT42">
    <property type="taxonomic scope" value="Eukaryota"/>
</dbReference>
<dbReference type="KEGG" id="tet:TTHERM_00697130"/>
<dbReference type="PROSITE" id="PS50119">
    <property type="entry name" value="ZF_BBOX"/>
    <property type="match status" value="1"/>
</dbReference>
<feature type="domain" description="B box-type" evidence="4">
    <location>
        <begin position="122"/>
        <end position="165"/>
    </location>
</feature>
<protein>
    <submittedName>
        <fullName evidence="5">B-box zinc finger protein</fullName>
    </submittedName>
</protein>
<name>Q24C59_TETTS</name>
<keyword evidence="1" id="KW-0479">Metal-binding</keyword>
<evidence type="ECO:0000256" key="3">
    <source>
        <dbReference type="SAM" id="MobiDB-lite"/>
    </source>
</evidence>
<dbReference type="Pfam" id="PF00643">
    <property type="entry name" value="zf-B_box"/>
    <property type="match status" value="1"/>
</dbReference>
<feature type="region of interest" description="Disordered" evidence="3">
    <location>
        <begin position="36"/>
        <end position="108"/>
    </location>
</feature>
<keyword evidence="2" id="KW-0175">Coiled coil</keyword>
<dbReference type="PANTHER" id="PTHR36754">
    <property type="entry name" value="E3 UBIQUITIN-PROTEIN LIGASE TRIM37"/>
    <property type="match status" value="1"/>
</dbReference>
<reference evidence="6" key="1">
    <citation type="journal article" date="2006" name="PLoS Biol.">
        <title>Macronuclear genome sequence of the ciliate Tetrahymena thermophila, a model eukaryote.</title>
        <authorList>
            <person name="Eisen J.A."/>
            <person name="Coyne R.S."/>
            <person name="Wu M."/>
            <person name="Wu D."/>
            <person name="Thiagarajan M."/>
            <person name="Wortman J.R."/>
            <person name="Badger J.H."/>
            <person name="Ren Q."/>
            <person name="Amedeo P."/>
            <person name="Jones K.M."/>
            <person name="Tallon L.J."/>
            <person name="Delcher A.L."/>
            <person name="Salzberg S.L."/>
            <person name="Silva J.C."/>
            <person name="Haas B.J."/>
            <person name="Majoros W.H."/>
            <person name="Farzad M."/>
            <person name="Carlton J.M."/>
            <person name="Smith R.K. Jr."/>
            <person name="Garg J."/>
            <person name="Pearlman R.E."/>
            <person name="Karrer K.M."/>
            <person name="Sun L."/>
            <person name="Manning G."/>
            <person name="Elde N.C."/>
            <person name="Turkewitz A.P."/>
            <person name="Asai D.J."/>
            <person name="Wilkes D.E."/>
            <person name="Wang Y."/>
            <person name="Cai H."/>
            <person name="Collins K."/>
            <person name="Stewart B.A."/>
            <person name="Lee S.R."/>
            <person name="Wilamowska K."/>
            <person name="Weinberg Z."/>
            <person name="Ruzzo W.L."/>
            <person name="Wloga D."/>
            <person name="Gaertig J."/>
            <person name="Frankel J."/>
            <person name="Tsao C.-C."/>
            <person name="Gorovsky M.A."/>
            <person name="Keeling P.J."/>
            <person name="Waller R.F."/>
            <person name="Patron N.J."/>
            <person name="Cherry J.M."/>
            <person name="Stover N.A."/>
            <person name="Krieger C.J."/>
            <person name="del Toro C."/>
            <person name="Ryder H.F."/>
            <person name="Williamson S.C."/>
            <person name="Barbeau R.A."/>
            <person name="Hamilton E.P."/>
            <person name="Orias E."/>
        </authorList>
    </citation>
    <scope>NUCLEOTIDE SEQUENCE [LARGE SCALE GENOMIC DNA]</scope>
    <source>
        <strain evidence="6">SB210</strain>
    </source>
</reference>
<dbReference type="GO" id="GO:0016235">
    <property type="term" value="C:aggresome"/>
    <property type="evidence" value="ECO:0007669"/>
    <property type="project" value="TreeGrafter"/>
</dbReference>
<sequence>MKQIIYLFYLFAYLYKNIKFDSKYQFKILLLKMPKDKEKDKSKDAKDSKDKKKSSDKSVDKKEKESKKDSKSDKSVDTKKSKKEGDKKAVKIDEAPSKAELQNQESPAIQQRQLVEIPAVQPEERLCIRHKLPLKYFCETNEEPVCEQCTIQGPHNNQLHRICNLHDAFNRRAGKLTFSIENNLREKSLLLGAQLHRVEYRIEEIKYITTIIERDIRVEYGGILERLNNAEGVKLSILNHDVEGLQKELSKINEIGHTFFELIKDPTNPVPFLLQSRSLWENANYQINKPFKKEINVYPYDMPRELQQVRQNLSQIEANNALITQKDEIIWKLIQEKQNLETFKGASQLEEETNQEVQEWAKLAEDLQQQLQKYQLVCFFCGAPVDEKIVNKSCAENKKLYSPQIIGFTSKQPKVKFYGSKRHFFAKPLDIEILNKIKHHKAVQIPIQEIQKAQGISLQKNINVEDLLKDVTDEEGYISNVKFCAVLIRNLNMQIDDLEKIINWLDPQNIGKISGKYFLKALKEIPLEDQNQ</sequence>
<feature type="compositionally biased region" description="Basic and acidic residues" evidence="3">
    <location>
        <begin position="36"/>
        <end position="97"/>
    </location>
</feature>
<accession>Q24C59</accession>
<dbReference type="GO" id="GO:0008270">
    <property type="term" value="F:zinc ion binding"/>
    <property type="evidence" value="ECO:0007669"/>
    <property type="project" value="UniProtKB-KW"/>
</dbReference>
<dbReference type="EMBL" id="GG662372">
    <property type="protein sequence ID" value="EAS05379.2"/>
    <property type="molecule type" value="Genomic_DNA"/>
</dbReference>
<dbReference type="GO" id="GO:0005778">
    <property type="term" value="C:peroxisomal membrane"/>
    <property type="evidence" value="ECO:0007669"/>
    <property type="project" value="TreeGrafter"/>
</dbReference>
<dbReference type="Gene3D" id="3.30.160.60">
    <property type="entry name" value="Classic Zinc Finger"/>
    <property type="match status" value="1"/>
</dbReference>
<evidence type="ECO:0000313" key="6">
    <source>
        <dbReference type="Proteomes" id="UP000009168"/>
    </source>
</evidence>
<feature type="coiled-coil region" evidence="2">
    <location>
        <begin position="350"/>
        <end position="377"/>
    </location>
</feature>
<organism evidence="5 6">
    <name type="scientific">Tetrahymena thermophila (strain SB210)</name>
    <dbReference type="NCBI Taxonomy" id="312017"/>
    <lineage>
        <taxon>Eukaryota</taxon>
        <taxon>Sar</taxon>
        <taxon>Alveolata</taxon>
        <taxon>Ciliophora</taxon>
        <taxon>Intramacronucleata</taxon>
        <taxon>Oligohymenophorea</taxon>
        <taxon>Hymenostomatida</taxon>
        <taxon>Tetrahymenina</taxon>
        <taxon>Tetrahymenidae</taxon>
        <taxon>Tetrahymena</taxon>
    </lineage>
</organism>
<dbReference type="InParanoid" id="Q24C59"/>
<keyword evidence="6" id="KW-1185">Reference proteome</keyword>
<dbReference type="GO" id="GO:0031625">
    <property type="term" value="F:ubiquitin protein ligase binding"/>
    <property type="evidence" value="ECO:0007669"/>
    <property type="project" value="TreeGrafter"/>
</dbReference>
<evidence type="ECO:0000256" key="2">
    <source>
        <dbReference type="SAM" id="Coils"/>
    </source>
</evidence>
<dbReference type="GeneID" id="7840925"/>
<dbReference type="HOGENOM" id="CLU_557243_0_0_1"/>
<dbReference type="AlphaFoldDB" id="Q24C59"/>
<keyword evidence="1" id="KW-0862">Zinc</keyword>
<dbReference type="GO" id="GO:0051865">
    <property type="term" value="P:protein autoubiquitination"/>
    <property type="evidence" value="ECO:0007669"/>
    <property type="project" value="TreeGrafter"/>
</dbReference>
<dbReference type="Proteomes" id="UP000009168">
    <property type="component" value="Unassembled WGS sequence"/>
</dbReference>
<evidence type="ECO:0000259" key="4">
    <source>
        <dbReference type="PROSITE" id="PS50119"/>
    </source>
</evidence>
<evidence type="ECO:0000256" key="1">
    <source>
        <dbReference type="PROSITE-ProRule" id="PRU00024"/>
    </source>
</evidence>
<dbReference type="InterPro" id="IPR053003">
    <property type="entry name" value="TRIM_RBCC_E3_ubiq-ligases"/>
</dbReference>
<dbReference type="OrthoDB" id="342730at2759"/>
<dbReference type="GO" id="GO:0070842">
    <property type="term" value="P:aggresome assembly"/>
    <property type="evidence" value="ECO:0007669"/>
    <property type="project" value="TreeGrafter"/>
</dbReference>
<dbReference type="CDD" id="cd19756">
    <property type="entry name" value="Bbox2"/>
    <property type="match status" value="1"/>
</dbReference>